<dbReference type="EMBL" id="QAYG01000001">
    <property type="protein sequence ID" value="PTW62226.1"/>
    <property type="molecule type" value="Genomic_DNA"/>
</dbReference>
<evidence type="ECO:0000256" key="16">
    <source>
        <dbReference type="RuleBase" id="RU003515"/>
    </source>
</evidence>
<feature type="binding site" evidence="14 15">
    <location>
        <position position="40"/>
    </location>
    <ligand>
        <name>a divalent metal cation</name>
        <dbReference type="ChEBI" id="CHEBI:60240"/>
    </ligand>
</feature>
<dbReference type="InterPro" id="IPR001352">
    <property type="entry name" value="RNase_HII/HIII"/>
</dbReference>
<evidence type="ECO:0000313" key="18">
    <source>
        <dbReference type="EMBL" id="PTW62226.1"/>
    </source>
</evidence>
<dbReference type="Gene3D" id="3.30.420.10">
    <property type="entry name" value="Ribonuclease H-like superfamily/Ribonuclease H"/>
    <property type="match status" value="1"/>
</dbReference>
<dbReference type="GO" id="GO:0043137">
    <property type="term" value="P:DNA replication, removal of RNA primer"/>
    <property type="evidence" value="ECO:0007669"/>
    <property type="project" value="TreeGrafter"/>
</dbReference>
<dbReference type="EC" id="3.1.26.4" evidence="6 14"/>
<dbReference type="GO" id="GO:0006298">
    <property type="term" value="P:mismatch repair"/>
    <property type="evidence" value="ECO:0007669"/>
    <property type="project" value="TreeGrafter"/>
</dbReference>
<evidence type="ECO:0000256" key="3">
    <source>
        <dbReference type="ARBA" id="ARBA00004065"/>
    </source>
</evidence>
<dbReference type="GO" id="GO:0032299">
    <property type="term" value="C:ribonuclease H2 complex"/>
    <property type="evidence" value="ECO:0007669"/>
    <property type="project" value="TreeGrafter"/>
</dbReference>
<keyword evidence="19" id="KW-1185">Reference proteome</keyword>
<keyword evidence="12 14" id="KW-0378">Hydrolase</keyword>
<dbReference type="InterPro" id="IPR024567">
    <property type="entry name" value="RNase_HII/HIII_dom"/>
</dbReference>
<evidence type="ECO:0000256" key="1">
    <source>
        <dbReference type="ARBA" id="ARBA00000077"/>
    </source>
</evidence>
<dbReference type="InterPro" id="IPR012337">
    <property type="entry name" value="RNaseH-like_sf"/>
</dbReference>
<keyword evidence="8 14" id="KW-0963">Cytoplasm</keyword>
<evidence type="ECO:0000259" key="17">
    <source>
        <dbReference type="PROSITE" id="PS51975"/>
    </source>
</evidence>
<dbReference type="CDD" id="cd07182">
    <property type="entry name" value="RNase_HII_bacteria_HII_like"/>
    <property type="match status" value="1"/>
</dbReference>
<evidence type="ECO:0000256" key="4">
    <source>
        <dbReference type="ARBA" id="ARBA00004496"/>
    </source>
</evidence>
<comment type="function">
    <text evidence="3 14 16">Endonuclease that specifically degrades the RNA of RNA-DNA hybrids.</text>
</comment>
<accession>A0A2T5VES3</accession>
<keyword evidence="9 14" id="KW-0540">Nuclease</keyword>
<evidence type="ECO:0000256" key="14">
    <source>
        <dbReference type="HAMAP-Rule" id="MF_00052"/>
    </source>
</evidence>
<gene>
    <name evidence="14" type="primary">rnhB</name>
    <name evidence="18" type="ORF">C8N35_101264</name>
</gene>
<protein>
    <recommendedName>
        <fullName evidence="7 14">Ribonuclease HII</fullName>
        <shortName evidence="14">RNase HII</shortName>
        <ecNumber evidence="6 14">3.1.26.4</ecNumber>
    </recommendedName>
</protein>
<evidence type="ECO:0000256" key="13">
    <source>
        <dbReference type="ARBA" id="ARBA00023211"/>
    </source>
</evidence>
<comment type="catalytic activity">
    <reaction evidence="1 14 15 16">
        <text>Endonucleolytic cleavage to 5'-phosphomonoester.</text>
        <dbReference type="EC" id="3.1.26.4"/>
    </reaction>
</comment>
<evidence type="ECO:0000256" key="8">
    <source>
        <dbReference type="ARBA" id="ARBA00022490"/>
    </source>
</evidence>
<dbReference type="GO" id="GO:0004523">
    <property type="term" value="F:RNA-DNA hybrid ribonuclease activity"/>
    <property type="evidence" value="ECO:0007669"/>
    <property type="project" value="UniProtKB-UniRule"/>
</dbReference>
<evidence type="ECO:0000256" key="10">
    <source>
        <dbReference type="ARBA" id="ARBA00022723"/>
    </source>
</evidence>
<dbReference type="AlphaFoldDB" id="A0A2T5VES3"/>
<feature type="domain" description="RNase H type-2" evidence="17">
    <location>
        <begin position="33"/>
        <end position="222"/>
    </location>
</feature>
<proteinExistence type="inferred from homology"/>
<sequence length="224" mass="23630">MVRSPASPNSSLSRKKLLPTLLHEKRLARQHHGLVAGIDEAGRGPWAGPVVVAAVILDPRAIPEGLNDSKKLSEERREALYGTILSQANVGIVLASPARIDAMNIRAATLWAMRGALCALSQRPAAALFDGRDVPDGLPCPGEALIGGDAASLSVAAASIVAKVTRDRLMVRLSEEFPGYGFSAHKGYGTPQHQDALARFGPCPHHRCSFAPIRALLEASGAPT</sequence>
<dbReference type="PROSITE" id="PS51975">
    <property type="entry name" value="RNASE_H_2"/>
    <property type="match status" value="1"/>
</dbReference>
<evidence type="ECO:0000256" key="11">
    <source>
        <dbReference type="ARBA" id="ARBA00022759"/>
    </source>
</evidence>
<keyword evidence="10 14" id="KW-0479">Metal-binding</keyword>
<dbReference type="SUPFAM" id="SSF53098">
    <property type="entry name" value="Ribonuclease H-like"/>
    <property type="match status" value="1"/>
</dbReference>
<evidence type="ECO:0000256" key="15">
    <source>
        <dbReference type="PROSITE-ProRule" id="PRU01319"/>
    </source>
</evidence>
<dbReference type="NCBIfam" id="NF000595">
    <property type="entry name" value="PRK00015.1-3"/>
    <property type="match status" value="1"/>
</dbReference>
<comment type="caution">
    <text evidence="18">The sequence shown here is derived from an EMBL/GenBank/DDBJ whole genome shotgun (WGS) entry which is preliminary data.</text>
</comment>
<organism evidence="18 19">
    <name type="scientific">Breoghania corrubedonensis</name>
    <dbReference type="NCBI Taxonomy" id="665038"/>
    <lineage>
        <taxon>Bacteria</taxon>
        <taxon>Pseudomonadati</taxon>
        <taxon>Pseudomonadota</taxon>
        <taxon>Alphaproteobacteria</taxon>
        <taxon>Hyphomicrobiales</taxon>
        <taxon>Stappiaceae</taxon>
        <taxon>Breoghania</taxon>
    </lineage>
</organism>
<dbReference type="HAMAP" id="MF_00052_B">
    <property type="entry name" value="RNase_HII_B"/>
    <property type="match status" value="1"/>
</dbReference>
<dbReference type="InterPro" id="IPR022898">
    <property type="entry name" value="RNase_HII"/>
</dbReference>
<feature type="binding site" evidence="14 15">
    <location>
        <position position="130"/>
    </location>
    <ligand>
        <name>a divalent metal cation</name>
        <dbReference type="ChEBI" id="CHEBI:60240"/>
    </ligand>
</feature>
<comment type="subcellular location">
    <subcellularLocation>
        <location evidence="4 14">Cytoplasm</location>
    </subcellularLocation>
</comment>
<evidence type="ECO:0000256" key="9">
    <source>
        <dbReference type="ARBA" id="ARBA00022722"/>
    </source>
</evidence>
<comment type="cofactor">
    <cofactor evidence="2">
        <name>Mg(2+)</name>
        <dbReference type="ChEBI" id="CHEBI:18420"/>
    </cofactor>
</comment>
<comment type="cofactor">
    <cofactor evidence="14 15">
        <name>Mn(2+)</name>
        <dbReference type="ChEBI" id="CHEBI:29035"/>
    </cofactor>
    <cofactor evidence="14 15">
        <name>Mg(2+)</name>
        <dbReference type="ChEBI" id="CHEBI:18420"/>
    </cofactor>
    <text evidence="14 15">Manganese or magnesium. Binds 1 divalent metal ion per monomer in the absence of substrate. May bind a second metal ion after substrate binding.</text>
</comment>
<dbReference type="PANTHER" id="PTHR10954">
    <property type="entry name" value="RIBONUCLEASE H2 SUBUNIT A"/>
    <property type="match status" value="1"/>
</dbReference>
<keyword evidence="13 14" id="KW-0464">Manganese</keyword>
<comment type="similarity">
    <text evidence="5 14 16">Belongs to the RNase HII family.</text>
</comment>
<evidence type="ECO:0000256" key="12">
    <source>
        <dbReference type="ARBA" id="ARBA00022801"/>
    </source>
</evidence>
<evidence type="ECO:0000313" key="19">
    <source>
        <dbReference type="Proteomes" id="UP000244081"/>
    </source>
</evidence>
<feature type="binding site" evidence="14 15">
    <location>
        <position position="39"/>
    </location>
    <ligand>
        <name>a divalent metal cation</name>
        <dbReference type="ChEBI" id="CHEBI:60240"/>
    </ligand>
</feature>
<evidence type="ECO:0000256" key="7">
    <source>
        <dbReference type="ARBA" id="ARBA00019179"/>
    </source>
</evidence>
<dbReference type="Proteomes" id="UP000244081">
    <property type="component" value="Unassembled WGS sequence"/>
</dbReference>
<evidence type="ECO:0000256" key="2">
    <source>
        <dbReference type="ARBA" id="ARBA00001946"/>
    </source>
</evidence>
<name>A0A2T5VES3_9HYPH</name>
<reference evidence="18 19" key="1">
    <citation type="submission" date="2018-04" db="EMBL/GenBank/DDBJ databases">
        <title>Genomic Encyclopedia of Archaeal and Bacterial Type Strains, Phase II (KMG-II): from individual species to whole genera.</title>
        <authorList>
            <person name="Goeker M."/>
        </authorList>
    </citation>
    <scope>NUCLEOTIDE SEQUENCE [LARGE SCALE GENOMIC DNA]</scope>
    <source>
        <strain evidence="18 19">DSM 23382</strain>
    </source>
</reference>
<dbReference type="GO" id="GO:0005737">
    <property type="term" value="C:cytoplasm"/>
    <property type="evidence" value="ECO:0007669"/>
    <property type="project" value="UniProtKB-SubCell"/>
</dbReference>
<keyword evidence="11 14" id="KW-0255">Endonuclease</keyword>
<dbReference type="GO" id="GO:0030145">
    <property type="term" value="F:manganese ion binding"/>
    <property type="evidence" value="ECO:0007669"/>
    <property type="project" value="UniProtKB-UniRule"/>
</dbReference>
<evidence type="ECO:0000256" key="5">
    <source>
        <dbReference type="ARBA" id="ARBA00007383"/>
    </source>
</evidence>
<dbReference type="Pfam" id="PF01351">
    <property type="entry name" value="RNase_HII"/>
    <property type="match status" value="1"/>
</dbReference>
<dbReference type="InterPro" id="IPR036397">
    <property type="entry name" value="RNaseH_sf"/>
</dbReference>
<evidence type="ECO:0000256" key="6">
    <source>
        <dbReference type="ARBA" id="ARBA00012180"/>
    </source>
</evidence>
<dbReference type="RefSeq" id="WP_210203352.1">
    <property type="nucleotide sequence ID" value="NZ_QAYG01000001.1"/>
</dbReference>
<dbReference type="PANTHER" id="PTHR10954:SF18">
    <property type="entry name" value="RIBONUCLEASE HII"/>
    <property type="match status" value="1"/>
</dbReference>
<dbReference type="GO" id="GO:0003723">
    <property type="term" value="F:RNA binding"/>
    <property type="evidence" value="ECO:0007669"/>
    <property type="project" value="UniProtKB-UniRule"/>
</dbReference>